<dbReference type="GO" id="GO:0042765">
    <property type="term" value="C:GPI-anchor transamidase complex"/>
    <property type="evidence" value="ECO:0007669"/>
    <property type="project" value="InterPro"/>
</dbReference>
<evidence type="ECO:0000256" key="5">
    <source>
        <dbReference type="PIRSR" id="PIRSR019663-1"/>
    </source>
</evidence>
<dbReference type="Proteomes" id="UP001164286">
    <property type="component" value="Unassembled WGS sequence"/>
</dbReference>
<proteinExistence type="inferred from homology"/>
<comment type="pathway">
    <text evidence="1">Glycolipid biosynthesis; glycosylphosphatidylinositol-anchor biosynthesis.</text>
</comment>
<evidence type="ECO:0000256" key="7">
    <source>
        <dbReference type="SAM" id="SignalP"/>
    </source>
</evidence>
<evidence type="ECO:0000256" key="1">
    <source>
        <dbReference type="ARBA" id="ARBA00004687"/>
    </source>
</evidence>
<comment type="caution">
    <text evidence="8">The sequence shown here is derived from an EMBL/GenBank/DDBJ whole genome shotgun (WGS) entry which is preliminary data.</text>
</comment>
<dbReference type="PIRSF" id="PIRSF019663">
    <property type="entry name" value="Legumain"/>
    <property type="match status" value="1"/>
</dbReference>
<evidence type="ECO:0000313" key="9">
    <source>
        <dbReference type="Proteomes" id="UP001164286"/>
    </source>
</evidence>
<dbReference type="PANTHER" id="PTHR48067">
    <property type="entry name" value="GPI-ANCHOR TRANSAMIDASE"/>
    <property type="match status" value="1"/>
</dbReference>
<dbReference type="FunFam" id="3.40.50.1460:FF:000016">
    <property type="entry name" value="GPI-anchor transamidase, putative"/>
    <property type="match status" value="1"/>
</dbReference>
<dbReference type="RefSeq" id="XP_052946412.1">
    <property type="nucleotide sequence ID" value="XM_053088781.1"/>
</dbReference>
<gene>
    <name evidence="8" type="ORF">MKK02DRAFT_33782</name>
</gene>
<dbReference type="GeneID" id="77727986"/>
<evidence type="ECO:0000256" key="2">
    <source>
        <dbReference type="ARBA" id="ARBA00009941"/>
    </source>
</evidence>
<name>A0AA38HAS3_9TREE</name>
<dbReference type="InterPro" id="IPR001096">
    <property type="entry name" value="Peptidase_C13"/>
</dbReference>
<feature type="signal peptide" evidence="7">
    <location>
        <begin position="1"/>
        <end position="22"/>
    </location>
</feature>
<feature type="chain" id="PRO_5041266470" evidence="7">
    <location>
        <begin position="23"/>
        <end position="413"/>
    </location>
</feature>
<dbReference type="PRINTS" id="PR00776">
    <property type="entry name" value="HEMOGLOBNASE"/>
</dbReference>
<comment type="similarity">
    <text evidence="2">Belongs to the peptidase C13 family.</text>
</comment>
<feature type="active site" description="Nucleophile" evidence="5">
    <location>
        <position position="208"/>
    </location>
</feature>
<sequence>MRFAASLWGLALLLAQLGLVLANQVHQQVNDLFGHNGSGSATTHTNNWAVLVCSSRYWFNYRHMANTLAMYRTLKRLGMPDSNIILMLADDVACSARNPFPATVYANSGRQMDLYGDAVEVDYRGYEVTVESFLRLLTGRHAPHTPPSKRLLSDASSNVFIYMTGHGGNEFLKFQDNEEVSAFDIADAIEQMSEKRRFNKLLFVIDTCQANTMYSKFYSPNVISTGSSAIGESSYSHHNDVDLGTAVIDSYTHYILQYLETLGKTSRATLQDFFNTYDPARIHSHPGISTELSPTQPDGILVTDFFGGVVSVEVTPKADELDPLRTAGSAGWVSGRRRGARGIGEGGQSSPSPSPMKGPPMRRTEGVRGWANPTERQTEGGWVGNAALSAVLLGIGGYLLIDPRTDRPGIKRE</sequence>
<reference evidence="8" key="1">
    <citation type="journal article" date="2022" name="G3 (Bethesda)">
        <title>High quality genome of the basidiomycete yeast Dioszegia hungarica PDD-24b-2 isolated from cloud water.</title>
        <authorList>
            <person name="Jarrige D."/>
            <person name="Haridas S."/>
            <person name="Bleykasten-Grosshans C."/>
            <person name="Joly M."/>
            <person name="Nadalig T."/>
            <person name="Sancelme M."/>
            <person name="Vuilleumier S."/>
            <person name="Grigoriev I.V."/>
            <person name="Amato P."/>
            <person name="Bringel F."/>
        </authorList>
    </citation>
    <scope>NUCLEOTIDE SEQUENCE</scope>
    <source>
        <strain evidence="8">PDD-24b-2</strain>
    </source>
</reference>
<dbReference type="GO" id="GO:0006508">
    <property type="term" value="P:proteolysis"/>
    <property type="evidence" value="ECO:0007669"/>
    <property type="project" value="InterPro"/>
</dbReference>
<keyword evidence="3" id="KW-0337">GPI-anchor biosynthesis</keyword>
<accession>A0AA38HAS3</accession>
<dbReference type="GO" id="GO:0006506">
    <property type="term" value="P:GPI anchor biosynthetic process"/>
    <property type="evidence" value="ECO:0007669"/>
    <property type="project" value="UniProtKB-KW"/>
</dbReference>
<dbReference type="InterPro" id="IPR028361">
    <property type="entry name" value="GPI_transamidase"/>
</dbReference>
<evidence type="ECO:0000256" key="3">
    <source>
        <dbReference type="ARBA" id="ARBA00022502"/>
    </source>
</evidence>
<dbReference type="Pfam" id="PF01650">
    <property type="entry name" value="Peptidase_C13"/>
    <property type="match status" value="1"/>
</dbReference>
<organism evidence="8 9">
    <name type="scientific">Dioszegia hungarica</name>
    <dbReference type="NCBI Taxonomy" id="4972"/>
    <lineage>
        <taxon>Eukaryota</taxon>
        <taxon>Fungi</taxon>
        <taxon>Dikarya</taxon>
        <taxon>Basidiomycota</taxon>
        <taxon>Agaricomycotina</taxon>
        <taxon>Tremellomycetes</taxon>
        <taxon>Tremellales</taxon>
        <taxon>Bulleribasidiaceae</taxon>
        <taxon>Dioszegia</taxon>
    </lineage>
</organism>
<dbReference type="AlphaFoldDB" id="A0AA38HAS3"/>
<dbReference type="EMBL" id="JAKWFO010000005">
    <property type="protein sequence ID" value="KAI9636635.1"/>
    <property type="molecule type" value="Genomic_DNA"/>
</dbReference>
<evidence type="ECO:0000313" key="8">
    <source>
        <dbReference type="EMBL" id="KAI9636635.1"/>
    </source>
</evidence>
<feature type="region of interest" description="Disordered" evidence="6">
    <location>
        <begin position="329"/>
        <end position="380"/>
    </location>
</feature>
<keyword evidence="4 7" id="KW-0732">Signal</keyword>
<dbReference type="Gene3D" id="3.40.50.1460">
    <property type="match status" value="1"/>
</dbReference>
<feature type="active site" evidence="5">
    <location>
        <position position="166"/>
    </location>
</feature>
<dbReference type="PIRSF" id="PIRSF500138">
    <property type="entry name" value="GPI8"/>
    <property type="match status" value="1"/>
</dbReference>
<keyword evidence="9" id="KW-1185">Reference proteome</keyword>
<evidence type="ECO:0000256" key="4">
    <source>
        <dbReference type="ARBA" id="ARBA00022729"/>
    </source>
</evidence>
<dbReference type="PANTHER" id="PTHR48067:SF1">
    <property type="entry name" value="GPI-ANCHOR TRANSAMIDASE"/>
    <property type="match status" value="1"/>
</dbReference>
<dbReference type="GO" id="GO:0003923">
    <property type="term" value="F:GPI-anchor transamidase activity"/>
    <property type="evidence" value="ECO:0007669"/>
    <property type="project" value="InterPro"/>
</dbReference>
<dbReference type="GO" id="GO:0016255">
    <property type="term" value="P:attachment of GPI anchor to protein"/>
    <property type="evidence" value="ECO:0007669"/>
    <property type="project" value="InterPro"/>
</dbReference>
<evidence type="ECO:0000256" key="6">
    <source>
        <dbReference type="SAM" id="MobiDB-lite"/>
    </source>
</evidence>
<protein>
    <submittedName>
        <fullName evidence="8">GPI-anchor transamidase</fullName>
    </submittedName>
</protein>